<evidence type="ECO:0000313" key="2">
    <source>
        <dbReference type="Proteomes" id="UP000667802"/>
    </source>
</evidence>
<keyword evidence="2" id="KW-1185">Reference proteome</keyword>
<evidence type="ECO:0008006" key="3">
    <source>
        <dbReference type="Google" id="ProtNLM"/>
    </source>
</evidence>
<dbReference type="EMBL" id="JAALHA020000037">
    <property type="protein sequence ID" value="MDR9900652.1"/>
    <property type="molecule type" value="Genomic_DNA"/>
</dbReference>
<organism evidence="1 2">
    <name type="scientific">Aetokthonos hydrillicola Thurmond2011</name>
    <dbReference type="NCBI Taxonomy" id="2712845"/>
    <lineage>
        <taxon>Bacteria</taxon>
        <taxon>Bacillati</taxon>
        <taxon>Cyanobacteriota</taxon>
        <taxon>Cyanophyceae</taxon>
        <taxon>Nostocales</taxon>
        <taxon>Hapalosiphonaceae</taxon>
        <taxon>Aetokthonos</taxon>
    </lineage>
</organism>
<protein>
    <recommendedName>
        <fullName evidence="3">SprT-like domain-containing protein</fullName>
    </recommendedName>
</protein>
<dbReference type="AlphaFoldDB" id="A0AAP5IGK1"/>
<dbReference type="Proteomes" id="UP000667802">
    <property type="component" value="Unassembled WGS sequence"/>
</dbReference>
<evidence type="ECO:0000313" key="1">
    <source>
        <dbReference type="EMBL" id="MDR9900652.1"/>
    </source>
</evidence>
<proteinExistence type="predicted"/>
<reference evidence="2" key="1">
    <citation type="journal article" date="2021" name="Science">
        <title>Hunting the eagle killer: A cyanobacterial neurotoxin causes vacuolar myelinopathy.</title>
        <authorList>
            <person name="Breinlinger S."/>
            <person name="Phillips T.J."/>
            <person name="Haram B.N."/>
            <person name="Mares J."/>
            <person name="Martinez Yerena J.A."/>
            <person name="Hrouzek P."/>
            <person name="Sobotka R."/>
            <person name="Henderson W.M."/>
            <person name="Schmieder P."/>
            <person name="Williams S.M."/>
            <person name="Lauderdale J.D."/>
            <person name="Wilde H.D."/>
            <person name="Gerrin W."/>
            <person name="Kust A."/>
            <person name="Washington J.W."/>
            <person name="Wagner C."/>
            <person name="Geier B."/>
            <person name="Liebeke M."/>
            <person name="Enke H."/>
            <person name="Niedermeyer T.H.J."/>
            <person name="Wilde S.B."/>
        </authorList>
    </citation>
    <scope>NUCLEOTIDE SEQUENCE [LARGE SCALE GENOMIC DNA]</scope>
    <source>
        <strain evidence="2">Thurmond2011</strain>
    </source>
</reference>
<gene>
    <name evidence="1" type="ORF">G7B40_039885</name>
</gene>
<sequence>MTDKNNADTVSPAAISRPVTISPNLVLWGSYEQAFEYFNEKLFENRLPPCILNLNAKGRSWGYFKKDIWKGEKDTPHHEICLNPWLLSQEGDLIFQMLVRCMVHLWEHTHGEPSKITRYCSVEFTQKMQEIGLPCEEACGLNLKHKVDENGKYAAVRPVAIRDFFPLQSQVELEKPRKTRIKYECPMCGFSAMASSRGKLFCHTESCNVEMLKHLEH</sequence>
<comment type="caution">
    <text evidence="1">The sequence shown here is derived from an EMBL/GenBank/DDBJ whole genome shotgun (WGS) entry which is preliminary data.</text>
</comment>
<name>A0AAP5IGK1_9CYAN</name>
<accession>A0AAP5IGK1</accession>
<dbReference type="RefSeq" id="WP_208341760.1">
    <property type="nucleotide sequence ID" value="NZ_CAWQFN010000023.1"/>
</dbReference>